<sequence length="125" mass="13510">MWCPSPPRVSGSSFVVLEDALALLIADPGPLMGAIAGLLFRDDKSNRRQIKTEMSYKVSSGSPSLSSIDRQRNSSKAPGKPCTFKRSNLPKGTVSAYETCQGLRRKAPTTLDSSYPAHLLDRLGV</sequence>
<gene>
    <name evidence="3" type="ORF">EV421DRAFT_1739169</name>
</gene>
<reference evidence="3" key="1">
    <citation type="submission" date="2023-06" db="EMBL/GenBank/DDBJ databases">
        <authorList>
            <consortium name="Lawrence Berkeley National Laboratory"/>
            <person name="Ahrendt S."/>
            <person name="Sahu N."/>
            <person name="Indic B."/>
            <person name="Wong-Bajracharya J."/>
            <person name="Merenyi Z."/>
            <person name="Ke H.-M."/>
            <person name="Monk M."/>
            <person name="Kocsube S."/>
            <person name="Drula E."/>
            <person name="Lipzen A."/>
            <person name="Balint B."/>
            <person name="Henrissat B."/>
            <person name="Andreopoulos B."/>
            <person name="Martin F.M."/>
            <person name="Harder C.B."/>
            <person name="Rigling D."/>
            <person name="Ford K.L."/>
            <person name="Foster G.D."/>
            <person name="Pangilinan J."/>
            <person name="Papanicolaou A."/>
            <person name="Barry K."/>
            <person name="LaButti K."/>
            <person name="Viragh M."/>
            <person name="Koriabine M."/>
            <person name="Yan M."/>
            <person name="Riley R."/>
            <person name="Champramary S."/>
            <person name="Plett K.L."/>
            <person name="Tsai I.J."/>
            <person name="Slot J."/>
            <person name="Sipos G."/>
            <person name="Plett J."/>
            <person name="Nagy L.G."/>
            <person name="Grigoriev I.V."/>
        </authorList>
    </citation>
    <scope>NUCLEOTIDE SEQUENCE</scope>
    <source>
        <strain evidence="3">FPL87.14</strain>
    </source>
</reference>
<feature type="transmembrane region" description="Helical" evidence="2">
    <location>
        <begin position="20"/>
        <end position="40"/>
    </location>
</feature>
<keyword evidence="2" id="KW-1133">Transmembrane helix</keyword>
<dbReference type="AlphaFoldDB" id="A0AA39J9C6"/>
<accession>A0AA39J9C6</accession>
<evidence type="ECO:0000256" key="2">
    <source>
        <dbReference type="SAM" id="Phobius"/>
    </source>
</evidence>
<comment type="caution">
    <text evidence="3">The sequence shown here is derived from an EMBL/GenBank/DDBJ whole genome shotgun (WGS) entry which is preliminary data.</text>
</comment>
<evidence type="ECO:0000313" key="4">
    <source>
        <dbReference type="Proteomes" id="UP001175226"/>
    </source>
</evidence>
<feature type="region of interest" description="Disordered" evidence="1">
    <location>
        <begin position="54"/>
        <end position="85"/>
    </location>
</feature>
<name>A0AA39J9C6_9AGAR</name>
<keyword evidence="2" id="KW-0812">Transmembrane</keyword>
<organism evidence="3 4">
    <name type="scientific">Armillaria borealis</name>
    <dbReference type="NCBI Taxonomy" id="47425"/>
    <lineage>
        <taxon>Eukaryota</taxon>
        <taxon>Fungi</taxon>
        <taxon>Dikarya</taxon>
        <taxon>Basidiomycota</taxon>
        <taxon>Agaricomycotina</taxon>
        <taxon>Agaricomycetes</taxon>
        <taxon>Agaricomycetidae</taxon>
        <taxon>Agaricales</taxon>
        <taxon>Marasmiineae</taxon>
        <taxon>Physalacriaceae</taxon>
        <taxon>Armillaria</taxon>
    </lineage>
</organism>
<evidence type="ECO:0000313" key="3">
    <source>
        <dbReference type="EMBL" id="KAK0437199.1"/>
    </source>
</evidence>
<dbReference type="EMBL" id="JAUEPT010000050">
    <property type="protein sequence ID" value="KAK0437199.1"/>
    <property type="molecule type" value="Genomic_DNA"/>
</dbReference>
<evidence type="ECO:0000256" key="1">
    <source>
        <dbReference type="SAM" id="MobiDB-lite"/>
    </source>
</evidence>
<dbReference type="Proteomes" id="UP001175226">
    <property type="component" value="Unassembled WGS sequence"/>
</dbReference>
<feature type="compositionally biased region" description="Polar residues" evidence="1">
    <location>
        <begin position="57"/>
        <end position="68"/>
    </location>
</feature>
<keyword evidence="4" id="KW-1185">Reference proteome</keyword>
<protein>
    <submittedName>
        <fullName evidence="3">Uncharacterized protein</fullName>
    </submittedName>
</protein>
<keyword evidence="2" id="KW-0472">Membrane</keyword>
<proteinExistence type="predicted"/>